<gene>
    <name evidence="4" type="ORF">HNR12_004863</name>
</gene>
<sequence>MPLVPPPPARAARALAALAALPLLLLGTACSPETDPNPIASAPGVRPAERDITFTSGPDTLHGTFALPPDGGEGLPAALIVSGSGPTDRDGDNPARPDAGTNENIARVLAEAGVASLRYDKLGSGATGMASRDPEAPVDYGVFADEVAAAYAFMADQPEVDPARLVVIGHSEGALFALRAHELAGGTPPAALVLAAPPGRRYLDVLDRQVTEQVRQAEAAGALGYTEAEETLSDTRYAIAGIRDGEVPDLASGSPLGGVLEPRTAPFLRTVDAMDPVDLARDVPDDIPVLVLWGTADSQIQRSDVDRLMTGLPGAERVDVEGADHVLRVYDDAPGAPVLDSQRRFSPDVAPALVGFLEDSVGL</sequence>
<dbReference type="Proteomes" id="UP000575985">
    <property type="component" value="Unassembled WGS sequence"/>
</dbReference>
<dbReference type="AlphaFoldDB" id="A0A853BUX9"/>
<dbReference type="RefSeq" id="WP_179769707.1">
    <property type="nucleotide sequence ID" value="NZ_JACCFO010000001.1"/>
</dbReference>
<feature type="domain" description="Serine aminopeptidase S33" evidence="3">
    <location>
        <begin position="101"/>
        <end position="315"/>
    </location>
</feature>
<keyword evidence="5" id="KW-1185">Reference proteome</keyword>
<feature type="region of interest" description="Disordered" evidence="1">
    <location>
        <begin position="80"/>
        <end position="102"/>
    </location>
</feature>
<feature type="region of interest" description="Disordered" evidence="1">
    <location>
        <begin position="32"/>
        <end position="68"/>
    </location>
</feature>
<keyword evidence="2" id="KW-0732">Signal</keyword>
<feature type="signal peptide" evidence="2">
    <location>
        <begin position="1"/>
        <end position="31"/>
    </location>
</feature>
<dbReference type="PANTHER" id="PTHR43265">
    <property type="entry name" value="ESTERASE ESTD"/>
    <property type="match status" value="1"/>
</dbReference>
<protein>
    <recommendedName>
        <fullName evidence="3">Serine aminopeptidase S33 domain-containing protein</fullName>
    </recommendedName>
</protein>
<evidence type="ECO:0000313" key="4">
    <source>
        <dbReference type="EMBL" id="NYI98586.1"/>
    </source>
</evidence>
<dbReference type="GO" id="GO:0052689">
    <property type="term" value="F:carboxylic ester hydrolase activity"/>
    <property type="evidence" value="ECO:0007669"/>
    <property type="project" value="TreeGrafter"/>
</dbReference>
<name>A0A853BUX9_9ACTN</name>
<feature type="chain" id="PRO_5033005417" description="Serine aminopeptidase S33 domain-containing protein" evidence="2">
    <location>
        <begin position="32"/>
        <end position="363"/>
    </location>
</feature>
<proteinExistence type="predicted"/>
<evidence type="ECO:0000313" key="5">
    <source>
        <dbReference type="Proteomes" id="UP000575985"/>
    </source>
</evidence>
<comment type="caution">
    <text evidence="4">The sequence shown here is derived from an EMBL/GenBank/DDBJ whole genome shotgun (WGS) entry which is preliminary data.</text>
</comment>
<dbReference type="PANTHER" id="PTHR43265:SF1">
    <property type="entry name" value="ESTERASE ESTD"/>
    <property type="match status" value="1"/>
</dbReference>
<dbReference type="Pfam" id="PF12146">
    <property type="entry name" value="Hydrolase_4"/>
    <property type="match status" value="1"/>
</dbReference>
<organism evidence="4 5">
    <name type="scientific">Streptomonospora nanhaiensis</name>
    <dbReference type="NCBI Taxonomy" id="1323731"/>
    <lineage>
        <taxon>Bacteria</taxon>
        <taxon>Bacillati</taxon>
        <taxon>Actinomycetota</taxon>
        <taxon>Actinomycetes</taxon>
        <taxon>Streptosporangiales</taxon>
        <taxon>Nocardiopsidaceae</taxon>
        <taxon>Streptomonospora</taxon>
    </lineage>
</organism>
<dbReference type="InterPro" id="IPR053145">
    <property type="entry name" value="AB_hydrolase_Est10"/>
</dbReference>
<dbReference type="InterPro" id="IPR022742">
    <property type="entry name" value="Hydrolase_4"/>
</dbReference>
<evidence type="ECO:0000256" key="1">
    <source>
        <dbReference type="SAM" id="MobiDB-lite"/>
    </source>
</evidence>
<evidence type="ECO:0000259" key="3">
    <source>
        <dbReference type="Pfam" id="PF12146"/>
    </source>
</evidence>
<dbReference type="EMBL" id="JACCFO010000001">
    <property type="protein sequence ID" value="NYI98586.1"/>
    <property type="molecule type" value="Genomic_DNA"/>
</dbReference>
<dbReference type="Gene3D" id="3.40.50.1820">
    <property type="entry name" value="alpha/beta hydrolase"/>
    <property type="match status" value="1"/>
</dbReference>
<accession>A0A853BUX9</accession>
<dbReference type="SUPFAM" id="SSF53474">
    <property type="entry name" value="alpha/beta-Hydrolases"/>
    <property type="match status" value="1"/>
</dbReference>
<evidence type="ECO:0000256" key="2">
    <source>
        <dbReference type="SAM" id="SignalP"/>
    </source>
</evidence>
<dbReference type="InterPro" id="IPR029058">
    <property type="entry name" value="AB_hydrolase_fold"/>
</dbReference>
<reference evidence="4 5" key="1">
    <citation type="submission" date="2020-07" db="EMBL/GenBank/DDBJ databases">
        <title>Sequencing the genomes of 1000 actinobacteria strains.</title>
        <authorList>
            <person name="Klenk H.-P."/>
        </authorList>
    </citation>
    <scope>NUCLEOTIDE SEQUENCE [LARGE SCALE GENOMIC DNA]</scope>
    <source>
        <strain evidence="4 5">DSM 45927</strain>
    </source>
</reference>